<dbReference type="NCBIfam" id="TIGR00820">
    <property type="entry name" value="zip"/>
    <property type="match status" value="1"/>
</dbReference>
<evidence type="ECO:0000256" key="4">
    <source>
        <dbReference type="ARBA" id="ARBA00022692"/>
    </source>
</evidence>
<accession>A0A176W9P2</accession>
<feature type="transmembrane region" description="Helical" evidence="8">
    <location>
        <begin position="26"/>
        <end position="45"/>
    </location>
</feature>
<keyword evidence="4 8" id="KW-0812">Transmembrane</keyword>
<feature type="transmembrane region" description="Helical" evidence="8">
    <location>
        <begin position="57"/>
        <end position="78"/>
    </location>
</feature>
<dbReference type="GO" id="GO:0005385">
    <property type="term" value="F:zinc ion transmembrane transporter activity"/>
    <property type="evidence" value="ECO:0007669"/>
    <property type="project" value="InterPro"/>
</dbReference>
<dbReference type="AlphaFoldDB" id="A0A176W9P2"/>
<keyword evidence="11" id="KW-1185">Reference proteome</keyword>
<comment type="caution">
    <text evidence="8">Lacks conserved residue(s) required for the propagation of feature annotation.</text>
</comment>
<dbReference type="Proteomes" id="UP000077202">
    <property type="component" value="Unassembled WGS sequence"/>
</dbReference>
<comment type="caution">
    <text evidence="10">The sequence shown here is derived from an EMBL/GenBank/DDBJ whole genome shotgun (WGS) entry which is preliminary data.</text>
</comment>
<feature type="compositionally biased region" description="Basic and acidic residues" evidence="9">
    <location>
        <begin position="177"/>
        <end position="187"/>
    </location>
</feature>
<dbReference type="Pfam" id="PF02535">
    <property type="entry name" value="Zip"/>
    <property type="match status" value="1"/>
</dbReference>
<evidence type="ECO:0000256" key="5">
    <source>
        <dbReference type="ARBA" id="ARBA00022989"/>
    </source>
</evidence>
<evidence type="ECO:0000256" key="2">
    <source>
        <dbReference type="ARBA" id="ARBA00006939"/>
    </source>
</evidence>
<keyword evidence="7 8" id="KW-0472">Membrane</keyword>
<comment type="similarity">
    <text evidence="2 8">Belongs to the ZIP transporter (TC 2.A.5) family.</text>
</comment>
<feature type="transmembrane region" description="Helical" evidence="8">
    <location>
        <begin position="98"/>
        <end position="119"/>
    </location>
</feature>
<evidence type="ECO:0000256" key="1">
    <source>
        <dbReference type="ARBA" id="ARBA00004141"/>
    </source>
</evidence>
<dbReference type="EMBL" id="LVLJ01001468">
    <property type="protein sequence ID" value="OAE29403.1"/>
    <property type="molecule type" value="Genomic_DNA"/>
</dbReference>
<dbReference type="PANTHER" id="PTHR11040">
    <property type="entry name" value="ZINC/IRON TRANSPORTER"/>
    <property type="match status" value="1"/>
</dbReference>
<reference evidence="10" key="1">
    <citation type="submission" date="2016-03" db="EMBL/GenBank/DDBJ databases">
        <title>Mechanisms controlling the formation of the plant cell surface in tip-growing cells are functionally conserved among land plants.</title>
        <authorList>
            <person name="Honkanen S."/>
            <person name="Jones V.A."/>
            <person name="Morieri G."/>
            <person name="Champion C."/>
            <person name="Hetherington A.J."/>
            <person name="Kelly S."/>
            <person name="Saint-Marcoux D."/>
            <person name="Proust H."/>
            <person name="Prescott H."/>
            <person name="Dolan L."/>
        </authorList>
    </citation>
    <scope>NUCLEOTIDE SEQUENCE [LARGE SCALE GENOMIC DNA]</scope>
    <source>
        <tissue evidence="10">Whole gametophyte</tissue>
    </source>
</reference>
<keyword evidence="6 8" id="KW-0406">Ion transport</keyword>
<evidence type="ECO:0000256" key="3">
    <source>
        <dbReference type="ARBA" id="ARBA00022448"/>
    </source>
</evidence>
<feature type="transmembrane region" description="Helical" evidence="8">
    <location>
        <begin position="292"/>
        <end position="313"/>
    </location>
</feature>
<organism evidence="10 11">
    <name type="scientific">Marchantia polymorpha subsp. ruderalis</name>
    <dbReference type="NCBI Taxonomy" id="1480154"/>
    <lineage>
        <taxon>Eukaryota</taxon>
        <taxon>Viridiplantae</taxon>
        <taxon>Streptophyta</taxon>
        <taxon>Embryophyta</taxon>
        <taxon>Marchantiophyta</taxon>
        <taxon>Marchantiopsida</taxon>
        <taxon>Marchantiidae</taxon>
        <taxon>Marchantiales</taxon>
        <taxon>Marchantiaceae</taxon>
        <taxon>Marchantia</taxon>
    </lineage>
</organism>
<feature type="region of interest" description="Disordered" evidence="9">
    <location>
        <begin position="170"/>
        <end position="203"/>
    </location>
</feature>
<protein>
    <submittedName>
        <fullName evidence="10">Uncharacterized protein</fullName>
    </submittedName>
</protein>
<sequence length="465" mass="50228">MRISPCNQSLDMGCFDPDLAYSLKTIAIAVVFLTGSLGVAIPLVGMGFKFLKLDGNFFSVTKAFAAGVILSTGFVHILPDAQEALSNPCLPQWPWSQFPFAGFVAMSAALLTLLTETLGTEYYENQHSHSHGHTEDYEKLPTRKSILDSDSTHEPLLQNSSTSLAVAEPVHKTNGSQHHEKHTERSHTHTPNGGADEEAGHNGNHLVLANGNRNTVEDLEVHIHNIVISQVLEVAVIAHSFIIGLSLGVSENPCAIKPLLAALSFHQLFEGFALGGCISQAGFGGWSAFLKAGAFAVTTPIGIVTGMFVASSYRANTPRALIVEGLFDAASAGILIYMALVDLIATDFRSERMRSNIHLKCMAFLALLGGTLSRHTMFGKAASKLSRATSPEEPQRDEVYALLEKNIDVFGLAYHDVQEIMTAVLWIKGGCALPFPALDITSRWGSMQDSAVLGYGCRRHSWVIV</sequence>
<gene>
    <name evidence="10" type="ORF">AXG93_2090s1090</name>
</gene>
<evidence type="ECO:0000256" key="7">
    <source>
        <dbReference type="ARBA" id="ARBA00023136"/>
    </source>
</evidence>
<evidence type="ECO:0000313" key="11">
    <source>
        <dbReference type="Proteomes" id="UP000077202"/>
    </source>
</evidence>
<keyword evidence="3 8" id="KW-0813">Transport</keyword>
<dbReference type="InterPro" id="IPR004698">
    <property type="entry name" value="Zn/Fe_permease_fun/pln"/>
</dbReference>
<evidence type="ECO:0000256" key="9">
    <source>
        <dbReference type="SAM" id="MobiDB-lite"/>
    </source>
</evidence>
<dbReference type="GO" id="GO:0005886">
    <property type="term" value="C:plasma membrane"/>
    <property type="evidence" value="ECO:0007669"/>
    <property type="project" value="TreeGrafter"/>
</dbReference>
<dbReference type="PANTHER" id="PTHR11040:SF199">
    <property type="entry name" value="ZINC_IRON PERMEASE-RELATED"/>
    <property type="match status" value="1"/>
</dbReference>
<evidence type="ECO:0000256" key="8">
    <source>
        <dbReference type="RuleBase" id="RU362088"/>
    </source>
</evidence>
<dbReference type="InterPro" id="IPR003689">
    <property type="entry name" value="ZIP"/>
</dbReference>
<proteinExistence type="inferred from homology"/>
<comment type="subcellular location">
    <subcellularLocation>
        <location evidence="1 8">Membrane</location>
        <topology evidence="1 8">Multi-pass membrane protein</topology>
    </subcellularLocation>
</comment>
<evidence type="ECO:0000256" key="6">
    <source>
        <dbReference type="ARBA" id="ARBA00023065"/>
    </source>
</evidence>
<feature type="transmembrane region" description="Helical" evidence="8">
    <location>
        <begin position="325"/>
        <end position="345"/>
    </location>
</feature>
<keyword evidence="5 8" id="KW-1133">Transmembrane helix</keyword>
<evidence type="ECO:0000313" key="10">
    <source>
        <dbReference type="EMBL" id="OAE29403.1"/>
    </source>
</evidence>
<name>A0A176W9P2_MARPO</name>